<keyword evidence="4 5" id="KW-0472">Membrane</keyword>
<dbReference type="GO" id="GO:0050291">
    <property type="term" value="F:sphingosine N-acyltransferase activity"/>
    <property type="evidence" value="ECO:0007669"/>
    <property type="project" value="InterPro"/>
</dbReference>
<feature type="non-terminal residue" evidence="7">
    <location>
        <position position="1"/>
    </location>
</feature>
<dbReference type="OrthoDB" id="537032at2759"/>
<dbReference type="InterPro" id="IPR016439">
    <property type="entry name" value="Lag1/Lac1-like"/>
</dbReference>
<evidence type="ECO:0000313" key="7">
    <source>
        <dbReference type="EMBL" id="GMH56302.1"/>
    </source>
</evidence>
<evidence type="ECO:0000256" key="3">
    <source>
        <dbReference type="ARBA" id="ARBA00022989"/>
    </source>
</evidence>
<dbReference type="GO" id="GO:0016020">
    <property type="term" value="C:membrane"/>
    <property type="evidence" value="ECO:0007669"/>
    <property type="project" value="UniProtKB-SubCell"/>
</dbReference>
<dbReference type="PANTHER" id="PTHR12560">
    <property type="entry name" value="LONGEVITY ASSURANCE FACTOR 1 LAG1"/>
    <property type="match status" value="1"/>
</dbReference>
<evidence type="ECO:0000256" key="2">
    <source>
        <dbReference type="ARBA" id="ARBA00022692"/>
    </source>
</evidence>
<dbReference type="AlphaFoldDB" id="A0A9W6ZRZ2"/>
<evidence type="ECO:0000256" key="1">
    <source>
        <dbReference type="ARBA" id="ARBA00004141"/>
    </source>
</evidence>
<feature type="transmembrane region" description="Helical" evidence="5">
    <location>
        <begin position="73"/>
        <end position="98"/>
    </location>
</feature>
<dbReference type="Proteomes" id="UP001165082">
    <property type="component" value="Unassembled WGS sequence"/>
</dbReference>
<accession>A0A9W6ZRZ2</accession>
<keyword evidence="8" id="KW-1185">Reference proteome</keyword>
<dbReference type="PANTHER" id="PTHR12560:SF0">
    <property type="entry name" value="LD18904P"/>
    <property type="match status" value="1"/>
</dbReference>
<keyword evidence="3 5" id="KW-1133">Transmembrane helix</keyword>
<feature type="transmembrane region" description="Helical" evidence="5">
    <location>
        <begin position="118"/>
        <end position="145"/>
    </location>
</feature>
<dbReference type="EMBL" id="BRXZ01002181">
    <property type="protein sequence ID" value="GMH56302.1"/>
    <property type="molecule type" value="Genomic_DNA"/>
</dbReference>
<dbReference type="Pfam" id="PF03798">
    <property type="entry name" value="TRAM_LAG1_CLN8"/>
    <property type="match status" value="1"/>
</dbReference>
<name>A0A9W6ZRZ2_9STRA</name>
<comment type="subcellular location">
    <subcellularLocation>
        <location evidence="1">Membrane</location>
        <topology evidence="1">Multi-pass membrane protein</topology>
    </subcellularLocation>
</comment>
<evidence type="ECO:0000256" key="4">
    <source>
        <dbReference type="ARBA" id="ARBA00023136"/>
    </source>
</evidence>
<evidence type="ECO:0000313" key="8">
    <source>
        <dbReference type="Proteomes" id="UP001165082"/>
    </source>
</evidence>
<sequence>LTTFAVLNLKESVGWGEDWWAFLQPPLGVGIWAYYVAQMAFNLEAALYMVEGVVKGGGEGGGKKDVAMMIHHAATLFVLMAAWRFGFARVGVAVLVIHDASDIPIDAMRICQMVDAEVGLYASVAAVLTSWAALRIYAFPTYIILSALRESKDMWTIFGEGGVGVPDWGIGLGYVVELTPLVVLWGLSCYWYMVIWGKVLEEVGVMGNGGKGKKGKKRD</sequence>
<evidence type="ECO:0000259" key="6">
    <source>
        <dbReference type="Pfam" id="PF03798"/>
    </source>
</evidence>
<dbReference type="GO" id="GO:0005783">
    <property type="term" value="C:endoplasmic reticulum"/>
    <property type="evidence" value="ECO:0007669"/>
    <property type="project" value="TreeGrafter"/>
</dbReference>
<protein>
    <recommendedName>
        <fullName evidence="6">TLC domain-containing protein</fullName>
    </recommendedName>
</protein>
<feature type="transmembrane region" description="Helical" evidence="5">
    <location>
        <begin position="19"/>
        <end position="37"/>
    </location>
</feature>
<keyword evidence="2 5" id="KW-0812">Transmembrane</keyword>
<reference evidence="7" key="1">
    <citation type="submission" date="2022-07" db="EMBL/GenBank/DDBJ databases">
        <title>Genome analysis of Parmales, a sister group of diatoms, reveals the evolutionary specialization of diatoms from phago-mixotrophs to photoautotrophs.</title>
        <authorList>
            <person name="Ban H."/>
            <person name="Sato S."/>
            <person name="Yoshikawa S."/>
            <person name="Kazumasa Y."/>
            <person name="Nakamura Y."/>
            <person name="Ichinomiya M."/>
            <person name="Saitoh K."/>
            <person name="Sato N."/>
            <person name="Blanc-Mathieu R."/>
            <person name="Endo H."/>
            <person name="Kuwata A."/>
            <person name="Ogata H."/>
        </authorList>
    </citation>
    <scope>NUCLEOTIDE SEQUENCE</scope>
</reference>
<gene>
    <name evidence="7" type="ORF">TrRE_jg10918</name>
</gene>
<evidence type="ECO:0000256" key="5">
    <source>
        <dbReference type="SAM" id="Phobius"/>
    </source>
</evidence>
<dbReference type="GO" id="GO:0046513">
    <property type="term" value="P:ceramide biosynthetic process"/>
    <property type="evidence" value="ECO:0007669"/>
    <property type="project" value="InterPro"/>
</dbReference>
<feature type="domain" description="TLC" evidence="6">
    <location>
        <begin position="24"/>
        <end position="196"/>
    </location>
</feature>
<proteinExistence type="predicted"/>
<dbReference type="InterPro" id="IPR006634">
    <property type="entry name" value="TLC-dom"/>
</dbReference>
<organism evidence="7 8">
    <name type="scientific">Triparma retinervis</name>
    <dbReference type="NCBI Taxonomy" id="2557542"/>
    <lineage>
        <taxon>Eukaryota</taxon>
        <taxon>Sar</taxon>
        <taxon>Stramenopiles</taxon>
        <taxon>Ochrophyta</taxon>
        <taxon>Bolidophyceae</taxon>
        <taxon>Parmales</taxon>
        <taxon>Triparmaceae</taxon>
        <taxon>Triparma</taxon>
    </lineage>
</organism>
<comment type="caution">
    <text evidence="7">The sequence shown here is derived from an EMBL/GenBank/DDBJ whole genome shotgun (WGS) entry which is preliminary data.</text>
</comment>